<evidence type="ECO:0000313" key="4">
    <source>
        <dbReference type="Proteomes" id="UP000887320"/>
    </source>
</evidence>
<organism evidence="3 4">
    <name type="scientific">Acinetobacter guillouiae</name>
    <name type="common">Acinetobacter genomosp. 11</name>
    <dbReference type="NCBI Taxonomy" id="106649"/>
    <lineage>
        <taxon>Bacteria</taxon>
        <taxon>Pseudomonadati</taxon>
        <taxon>Pseudomonadota</taxon>
        <taxon>Gammaproteobacteria</taxon>
        <taxon>Moraxellales</taxon>
        <taxon>Moraxellaceae</taxon>
        <taxon>Acinetobacter</taxon>
    </lineage>
</organism>
<accession>A0A8X8GLM7</accession>
<keyword evidence="1" id="KW-0732">Signal</keyword>
<sequence length="250" mass="27151">MKKTVILILTSLVSFHLAAMEALTDSDMQQVEGQAGADLSLKLVLNQINASDSYYTTNNAYKFDNGSGGICEKLQFCHLALSVNNRYVDANGLASSTEGNKLWVVFKGVQGTINIQKLGLDGVDLVYKNTTAMQMIKPAIQLSFDANQPIQIRNFGFNSLSIEKDDFTSKTNADGTVTESSSGATEGQYGYLKANKYVAKPQTTGFNGSTADNYDVGRETGFMGVQMNGNLVLQGKLMMFSCDSTMNKRC</sequence>
<dbReference type="AlphaFoldDB" id="A0A8X8GLM7"/>
<feature type="signal peptide" evidence="1">
    <location>
        <begin position="1"/>
        <end position="18"/>
    </location>
</feature>
<dbReference type="InterPro" id="IPR046158">
    <property type="entry name" value="DUF6160"/>
</dbReference>
<dbReference type="RefSeq" id="WP_166781874.1">
    <property type="nucleotide sequence ID" value="NZ_JAHPTS010000028.1"/>
</dbReference>
<name>A0A8X8GLM7_ACIGI</name>
<protein>
    <recommendedName>
        <fullName evidence="2">DUF6160 domain-containing protein</fullName>
    </recommendedName>
</protein>
<gene>
    <name evidence="3" type="ORF">KW868_21910</name>
</gene>
<feature type="domain" description="DUF6160" evidence="2">
    <location>
        <begin position="1"/>
        <end position="53"/>
    </location>
</feature>
<evidence type="ECO:0000256" key="1">
    <source>
        <dbReference type="SAM" id="SignalP"/>
    </source>
</evidence>
<proteinExistence type="predicted"/>
<reference evidence="3" key="1">
    <citation type="submission" date="2021-07" db="EMBL/GenBank/DDBJ databases">
        <authorList>
            <person name="Fernandez M."/>
            <person name="Pereira P."/>
            <person name="Torres Tejerizo G.A."/>
            <person name="Gonzalez P."/>
            <person name="Agostini E."/>
        </authorList>
    </citation>
    <scope>NUCLEOTIDE SEQUENCE</scope>
    <source>
        <strain evidence="3">SFC 500-1A</strain>
    </source>
</reference>
<comment type="caution">
    <text evidence="3">The sequence shown here is derived from an EMBL/GenBank/DDBJ whole genome shotgun (WGS) entry which is preliminary data.</text>
</comment>
<evidence type="ECO:0000259" key="2">
    <source>
        <dbReference type="Pfam" id="PF19657"/>
    </source>
</evidence>
<dbReference type="EMBL" id="JAHWXT010000014">
    <property type="protein sequence ID" value="MCF0267106.1"/>
    <property type="molecule type" value="Genomic_DNA"/>
</dbReference>
<dbReference type="Pfam" id="PF19657">
    <property type="entry name" value="DUF6160"/>
    <property type="match status" value="1"/>
</dbReference>
<feature type="chain" id="PRO_5036473384" description="DUF6160 domain-containing protein" evidence="1">
    <location>
        <begin position="19"/>
        <end position="250"/>
    </location>
</feature>
<dbReference type="Proteomes" id="UP000887320">
    <property type="component" value="Unassembled WGS sequence"/>
</dbReference>
<evidence type="ECO:0000313" key="3">
    <source>
        <dbReference type="EMBL" id="MCF0267106.1"/>
    </source>
</evidence>